<keyword evidence="5 12" id="KW-0597">Phosphoprotein</keyword>
<reference evidence="18" key="1">
    <citation type="submission" date="2017-01" db="EMBL/GenBank/DDBJ databases">
        <title>Novel pathways for hydrocarbon cycling and metabolic interdependencies in hydrothermal sediment communities.</title>
        <authorList>
            <person name="Dombrowski N."/>
            <person name="Seitz K."/>
            <person name="Teske A."/>
            <person name="Baker B."/>
        </authorList>
    </citation>
    <scope>NUCLEOTIDE SEQUENCE [LARGE SCALE GENOMIC DNA]</scope>
</reference>
<evidence type="ECO:0000256" key="13">
    <source>
        <dbReference type="SAM" id="Coils"/>
    </source>
</evidence>
<dbReference type="SUPFAM" id="SSF55874">
    <property type="entry name" value="ATPase domain of HSP90 chaperone/DNA topoisomerase II/histidine kinase"/>
    <property type="match status" value="1"/>
</dbReference>
<evidence type="ECO:0000256" key="2">
    <source>
        <dbReference type="ARBA" id="ARBA00012438"/>
    </source>
</evidence>
<dbReference type="EMBL" id="MUKB01000029">
    <property type="protein sequence ID" value="OPX18218.1"/>
    <property type="molecule type" value="Genomic_DNA"/>
</dbReference>
<dbReference type="InterPro" id="IPR036890">
    <property type="entry name" value="HATPase_C_sf"/>
</dbReference>
<dbReference type="InterPro" id="IPR036097">
    <property type="entry name" value="HisK_dim/P_sf"/>
</dbReference>
<dbReference type="InterPro" id="IPR008207">
    <property type="entry name" value="Sig_transdc_His_kin_Hpt_dom"/>
</dbReference>
<dbReference type="PANTHER" id="PTHR43395">
    <property type="entry name" value="SENSOR HISTIDINE KINASE CHEA"/>
    <property type="match status" value="1"/>
</dbReference>
<dbReference type="SMART" id="SM00387">
    <property type="entry name" value="HATPase_c"/>
    <property type="match status" value="1"/>
</dbReference>
<evidence type="ECO:0000256" key="12">
    <source>
        <dbReference type="PROSITE-ProRule" id="PRU00110"/>
    </source>
</evidence>
<dbReference type="InterPro" id="IPR005467">
    <property type="entry name" value="His_kinase_dom"/>
</dbReference>
<feature type="domain" description="CheW-like" evidence="15">
    <location>
        <begin position="376"/>
        <end position="501"/>
    </location>
</feature>
<evidence type="ECO:0000259" key="16">
    <source>
        <dbReference type="PROSITE" id="PS50894"/>
    </source>
</evidence>
<dbReference type="SUPFAM" id="SSF47226">
    <property type="entry name" value="Histidine-containing phosphotransfer domain, HPT domain"/>
    <property type="match status" value="1"/>
</dbReference>
<evidence type="ECO:0000256" key="10">
    <source>
        <dbReference type="ARBA" id="ARBA00023012"/>
    </source>
</evidence>
<dbReference type="EC" id="2.7.13.3" evidence="2"/>
<dbReference type="InterPro" id="IPR036641">
    <property type="entry name" value="HPT_dom_sf"/>
</dbReference>
<sequence>MENYLDLFISEVETYIETLNKNLLKLEKNHEDREAVLEVFRIFHTIKGMSQAMGYDTLGQITHRLEDLISAPKEEGRINPELVDFLFLAVDYLTDFIHALKEKKELPSGTEILEHIEKVARGEMVETLRERHRARSINEIRIKTEKLDRLFNLTNELMIQRSRLLHISQEIGNSELTTVVETSARFISALQDEVMRLRMLPLSTVFDFFPRLIRDEAKRQGKRVNFEIVGADIEVDRSIIDVLKEPLLHLLRNALDHGIEKEGKITLTAVRERERIRISVADNGQGIDLAEVREKAVEKHIITPQEAQELQEKDILRIIIHPDFSTTEKVSTISGRGIGLDVVSAIVDKLGGRFELSTKKGEGTCFTLDLPLSLAIVRAMIFSLDGHRFALPLNYIQETFYAEETSFQTVYHRELYPFRDEILPLIRPGDYLNCTSNRTRKSIIVLQYQGRRRGFVTDEIIDEEEIVVKKLDALASSPYYSGCSIYADGKPILILDPRGFE</sequence>
<gene>
    <name evidence="17" type="ORF">BXT86_02345</name>
</gene>
<keyword evidence="8" id="KW-0418">Kinase</keyword>
<comment type="catalytic activity">
    <reaction evidence="1">
        <text>ATP + protein L-histidine = ADP + protein N-phospho-L-histidine.</text>
        <dbReference type="EC" id="2.7.13.3"/>
    </reaction>
</comment>
<evidence type="ECO:0000256" key="1">
    <source>
        <dbReference type="ARBA" id="ARBA00000085"/>
    </source>
</evidence>
<keyword evidence="10" id="KW-0902">Two-component regulatory system</keyword>
<dbReference type="GO" id="GO:0005737">
    <property type="term" value="C:cytoplasm"/>
    <property type="evidence" value="ECO:0007669"/>
    <property type="project" value="InterPro"/>
</dbReference>
<evidence type="ECO:0000256" key="3">
    <source>
        <dbReference type="ARBA" id="ARBA00021495"/>
    </source>
</evidence>
<evidence type="ECO:0000256" key="7">
    <source>
        <dbReference type="ARBA" id="ARBA00022741"/>
    </source>
</evidence>
<dbReference type="CDD" id="cd00088">
    <property type="entry name" value="HPT"/>
    <property type="match status" value="1"/>
</dbReference>
<dbReference type="SUPFAM" id="SSF47384">
    <property type="entry name" value="Homodimeric domain of signal transducing histidine kinase"/>
    <property type="match status" value="1"/>
</dbReference>
<evidence type="ECO:0000259" key="14">
    <source>
        <dbReference type="PROSITE" id="PS50109"/>
    </source>
</evidence>
<evidence type="ECO:0000256" key="9">
    <source>
        <dbReference type="ARBA" id="ARBA00022840"/>
    </source>
</evidence>
<name>A0A1V4QFU1_UNCW3</name>
<evidence type="ECO:0000256" key="8">
    <source>
        <dbReference type="ARBA" id="ARBA00022777"/>
    </source>
</evidence>
<keyword evidence="6" id="KW-0808">Transferase</keyword>
<dbReference type="Gene3D" id="1.10.287.560">
    <property type="entry name" value="Histidine kinase CheA-like, homodimeric domain"/>
    <property type="match status" value="1"/>
</dbReference>
<feature type="modified residue" description="Phosphohistidine" evidence="12">
    <location>
        <position position="44"/>
    </location>
</feature>
<dbReference type="SUPFAM" id="SSF50341">
    <property type="entry name" value="CheW-like"/>
    <property type="match status" value="1"/>
</dbReference>
<dbReference type="SMART" id="SM00260">
    <property type="entry name" value="CheW"/>
    <property type="match status" value="1"/>
</dbReference>
<dbReference type="PROSITE" id="PS50109">
    <property type="entry name" value="HIS_KIN"/>
    <property type="match status" value="1"/>
</dbReference>
<dbReference type="InterPro" id="IPR036061">
    <property type="entry name" value="CheW-like_dom_sf"/>
</dbReference>
<feature type="domain" description="HPt" evidence="16">
    <location>
        <begin position="1"/>
        <end position="100"/>
    </location>
</feature>
<evidence type="ECO:0000256" key="4">
    <source>
        <dbReference type="ARBA" id="ARBA00022500"/>
    </source>
</evidence>
<comment type="function">
    <text evidence="11">Involved in the transmission of sensory signals from the chemoreceptors to the flagellar motors. CheA is autophosphorylated; it can transfer its phosphate group to either CheB or CheY.</text>
</comment>
<dbReference type="FunFam" id="3.30.565.10:FF:000016">
    <property type="entry name" value="Chemotaxis protein CheA, putative"/>
    <property type="match status" value="1"/>
</dbReference>
<organism evidence="17 18">
    <name type="scientific">candidate division WOR-3 bacterium 4484_100</name>
    <dbReference type="NCBI Taxonomy" id="1936077"/>
    <lineage>
        <taxon>Bacteria</taxon>
        <taxon>Bacteria division WOR-3</taxon>
    </lineage>
</organism>
<protein>
    <recommendedName>
        <fullName evidence="3">Chemotaxis protein CheA</fullName>
        <ecNumber evidence="2">2.7.13.3</ecNumber>
    </recommendedName>
</protein>
<dbReference type="InterPro" id="IPR004358">
    <property type="entry name" value="Sig_transdc_His_kin-like_C"/>
</dbReference>
<keyword evidence="9" id="KW-0067">ATP-binding</keyword>
<dbReference type="GO" id="GO:0005524">
    <property type="term" value="F:ATP binding"/>
    <property type="evidence" value="ECO:0007669"/>
    <property type="project" value="UniProtKB-KW"/>
</dbReference>
<dbReference type="PRINTS" id="PR00344">
    <property type="entry name" value="BCTRLSENSOR"/>
</dbReference>
<keyword evidence="13" id="KW-0175">Coiled coil</keyword>
<dbReference type="Pfam" id="PF02518">
    <property type="entry name" value="HATPase_c"/>
    <property type="match status" value="1"/>
</dbReference>
<dbReference type="SMART" id="SM00073">
    <property type="entry name" value="HPT"/>
    <property type="match status" value="1"/>
</dbReference>
<feature type="coiled-coil region" evidence="13">
    <location>
        <begin position="9"/>
        <end position="36"/>
    </location>
</feature>
<dbReference type="GO" id="GO:0006935">
    <property type="term" value="P:chemotaxis"/>
    <property type="evidence" value="ECO:0007669"/>
    <property type="project" value="UniProtKB-KW"/>
</dbReference>
<evidence type="ECO:0000256" key="6">
    <source>
        <dbReference type="ARBA" id="ARBA00022679"/>
    </source>
</evidence>
<dbReference type="InterPro" id="IPR004105">
    <property type="entry name" value="CheA-like_dim"/>
</dbReference>
<dbReference type="Gene3D" id="3.30.565.10">
    <property type="entry name" value="Histidine kinase-like ATPase, C-terminal domain"/>
    <property type="match status" value="1"/>
</dbReference>
<evidence type="ECO:0000256" key="11">
    <source>
        <dbReference type="ARBA" id="ARBA00035100"/>
    </source>
</evidence>
<dbReference type="Pfam" id="PF01584">
    <property type="entry name" value="CheW"/>
    <property type="match status" value="1"/>
</dbReference>
<keyword evidence="7" id="KW-0547">Nucleotide-binding</keyword>
<evidence type="ECO:0000256" key="5">
    <source>
        <dbReference type="ARBA" id="ARBA00022553"/>
    </source>
</evidence>
<dbReference type="InterPro" id="IPR003594">
    <property type="entry name" value="HATPase_dom"/>
</dbReference>
<dbReference type="InterPro" id="IPR002545">
    <property type="entry name" value="CheW-lke_dom"/>
</dbReference>
<dbReference type="SMART" id="SM01231">
    <property type="entry name" value="H-kinase_dim"/>
    <property type="match status" value="1"/>
</dbReference>
<dbReference type="Pfam" id="PF01627">
    <property type="entry name" value="Hpt"/>
    <property type="match status" value="1"/>
</dbReference>
<evidence type="ECO:0000259" key="15">
    <source>
        <dbReference type="PROSITE" id="PS50851"/>
    </source>
</evidence>
<proteinExistence type="predicted"/>
<evidence type="ECO:0000313" key="18">
    <source>
        <dbReference type="Proteomes" id="UP000191663"/>
    </source>
</evidence>
<dbReference type="InterPro" id="IPR037006">
    <property type="entry name" value="CheA-like_homodim_sf"/>
</dbReference>
<evidence type="ECO:0000313" key="17">
    <source>
        <dbReference type="EMBL" id="OPX18218.1"/>
    </source>
</evidence>
<dbReference type="Gene3D" id="2.30.30.40">
    <property type="entry name" value="SH3 Domains"/>
    <property type="match status" value="1"/>
</dbReference>
<keyword evidence="4" id="KW-0145">Chemotaxis</keyword>
<dbReference type="PROSITE" id="PS50851">
    <property type="entry name" value="CHEW"/>
    <property type="match status" value="1"/>
</dbReference>
<dbReference type="Pfam" id="PF02895">
    <property type="entry name" value="H-kinase_dim"/>
    <property type="match status" value="1"/>
</dbReference>
<accession>A0A1V4QFU1</accession>
<dbReference type="InterPro" id="IPR051315">
    <property type="entry name" value="Bact_Chemotaxis_CheA"/>
</dbReference>
<comment type="caution">
    <text evidence="17">The sequence shown here is derived from an EMBL/GenBank/DDBJ whole genome shotgun (WGS) entry which is preliminary data.</text>
</comment>
<dbReference type="AlphaFoldDB" id="A0A1V4QFU1"/>
<dbReference type="GO" id="GO:0000155">
    <property type="term" value="F:phosphorelay sensor kinase activity"/>
    <property type="evidence" value="ECO:0007669"/>
    <property type="project" value="InterPro"/>
</dbReference>
<dbReference type="PROSITE" id="PS50894">
    <property type="entry name" value="HPT"/>
    <property type="match status" value="1"/>
</dbReference>
<dbReference type="PANTHER" id="PTHR43395:SF10">
    <property type="entry name" value="CHEMOTAXIS PROTEIN CHEA"/>
    <property type="match status" value="1"/>
</dbReference>
<dbReference type="Gene3D" id="1.20.120.160">
    <property type="entry name" value="HPT domain"/>
    <property type="match status" value="1"/>
</dbReference>
<dbReference type="Proteomes" id="UP000191663">
    <property type="component" value="Unassembled WGS sequence"/>
</dbReference>
<feature type="domain" description="Histidine kinase" evidence="14">
    <location>
        <begin position="152"/>
        <end position="374"/>
    </location>
</feature>